<reference evidence="2 3" key="1">
    <citation type="submission" date="2024-01" db="EMBL/GenBank/DDBJ databases">
        <title>Genome assemblies of Stephania.</title>
        <authorList>
            <person name="Yang L."/>
        </authorList>
    </citation>
    <scope>NUCLEOTIDE SEQUENCE [LARGE SCALE GENOMIC DNA]</scope>
    <source>
        <strain evidence="2">JXDWG</strain>
        <tissue evidence="2">Leaf</tissue>
    </source>
</reference>
<feature type="compositionally biased region" description="Low complexity" evidence="1">
    <location>
        <begin position="183"/>
        <end position="197"/>
    </location>
</feature>
<gene>
    <name evidence="2" type="ORF">Scep_012211</name>
</gene>
<sequence>MYPHGSQGKSYGCWSKEIELLTTCWTAVVMTRSNSRQMEGKHVTFDDGRTENRIKRASIWECAPRGRLEEGADAEASWVCEAKTRGSRVGVAESRQRQADSVIGCGIAVPKMSRMRDIDGAPDKTHLIPTKYRDSRSWPRLRADNHSNQRHEYDSLGPRTLISEVHLAYIASSKFVEVAPPISSTTPSLRSPSRLTSKAAPPPSPRHCALRAVARAKPLLRASFCRNHARNRNRALSPLSLSALHCRSRRIAAIRGRPVRLHLRAAIAAISVHAAAASSTARRPQATVFEPPPPLSAIAARASTLAQTGLLLARRAPAARASHHPRATIRGRSSSRVSGPSSAISLRRPTPIALAPPGRDLAGSSAASDGSDHHPRPYPPKAIPPKAILAQGHTLILLCRAGLLRDKLGSSVTSWAPPPLVPSLHTDRNSTVSGHHLCHQPSDDTVVKDLVCWLIRASDRSDNAIASFTAPTSKPRHRRHRVAAALPSRQADAGVVAEITPPPQSQPSPLSAVGVAAGVAAAYRCWPGQPLHRAAAAGHLSCHAAAALPRSAVHKPPSAPPAAAARAPLCTGLLPGSPLHRQLAPSHHQRATIRGWSSVARLLAVIRDLLPVDAPPRLPPLVRDLAGPSATAPAAIVARSLSLSSPVLALSLFLSFFLF</sequence>
<feature type="region of interest" description="Disordered" evidence="1">
    <location>
        <begin position="181"/>
        <end position="206"/>
    </location>
</feature>
<keyword evidence="3" id="KW-1185">Reference proteome</keyword>
<evidence type="ECO:0000256" key="1">
    <source>
        <dbReference type="SAM" id="MobiDB-lite"/>
    </source>
</evidence>
<accession>A0AAP0P6I8</accession>
<evidence type="ECO:0000313" key="3">
    <source>
        <dbReference type="Proteomes" id="UP001419268"/>
    </source>
</evidence>
<feature type="compositionally biased region" description="Low complexity" evidence="1">
    <location>
        <begin position="330"/>
        <end position="345"/>
    </location>
</feature>
<dbReference type="AlphaFoldDB" id="A0AAP0P6I8"/>
<dbReference type="Proteomes" id="UP001419268">
    <property type="component" value="Unassembled WGS sequence"/>
</dbReference>
<protein>
    <submittedName>
        <fullName evidence="2">Uncharacterized protein</fullName>
    </submittedName>
</protein>
<name>A0AAP0P6I8_9MAGN</name>
<feature type="compositionally biased region" description="Low complexity" evidence="1">
    <location>
        <begin position="358"/>
        <end position="369"/>
    </location>
</feature>
<dbReference type="EMBL" id="JBBNAG010000005">
    <property type="protein sequence ID" value="KAK9132683.1"/>
    <property type="molecule type" value="Genomic_DNA"/>
</dbReference>
<comment type="caution">
    <text evidence="2">The sequence shown here is derived from an EMBL/GenBank/DDBJ whole genome shotgun (WGS) entry which is preliminary data.</text>
</comment>
<proteinExistence type="predicted"/>
<organism evidence="2 3">
    <name type="scientific">Stephania cephalantha</name>
    <dbReference type="NCBI Taxonomy" id="152367"/>
    <lineage>
        <taxon>Eukaryota</taxon>
        <taxon>Viridiplantae</taxon>
        <taxon>Streptophyta</taxon>
        <taxon>Embryophyta</taxon>
        <taxon>Tracheophyta</taxon>
        <taxon>Spermatophyta</taxon>
        <taxon>Magnoliopsida</taxon>
        <taxon>Ranunculales</taxon>
        <taxon>Menispermaceae</taxon>
        <taxon>Menispermoideae</taxon>
        <taxon>Cissampelideae</taxon>
        <taxon>Stephania</taxon>
    </lineage>
</organism>
<evidence type="ECO:0000313" key="2">
    <source>
        <dbReference type="EMBL" id="KAK9132683.1"/>
    </source>
</evidence>
<feature type="region of interest" description="Disordered" evidence="1">
    <location>
        <begin position="316"/>
        <end position="381"/>
    </location>
</feature>